<organism evidence="1 2">
    <name type="scientific">Cognatishimia activa</name>
    <dbReference type="NCBI Taxonomy" id="1715691"/>
    <lineage>
        <taxon>Bacteria</taxon>
        <taxon>Pseudomonadati</taxon>
        <taxon>Pseudomonadota</taxon>
        <taxon>Alphaproteobacteria</taxon>
        <taxon>Rhodobacterales</taxon>
        <taxon>Paracoccaceae</taxon>
        <taxon>Cognatishimia</taxon>
    </lineage>
</organism>
<dbReference type="EMBL" id="CYUE01000013">
    <property type="protein sequence ID" value="CUK25712.1"/>
    <property type="molecule type" value="Genomic_DNA"/>
</dbReference>
<evidence type="ECO:0000313" key="1">
    <source>
        <dbReference type="EMBL" id="CUK25712.1"/>
    </source>
</evidence>
<accession>A0A0N7MBL1</accession>
<gene>
    <name evidence="1" type="ORF">TA5114_01516</name>
</gene>
<protein>
    <submittedName>
        <fullName evidence="1">Uncharacterized protein</fullName>
    </submittedName>
</protein>
<name>A0A0N7MBL1_9RHOB</name>
<evidence type="ECO:0000313" key="2">
    <source>
        <dbReference type="Proteomes" id="UP000051184"/>
    </source>
</evidence>
<dbReference type="AlphaFoldDB" id="A0A0N7MBL1"/>
<proteinExistence type="predicted"/>
<dbReference type="RefSeq" id="WP_131726410.1">
    <property type="nucleotide sequence ID" value="NZ_CYTO01000010.1"/>
</dbReference>
<reference evidence="2" key="1">
    <citation type="submission" date="2015-09" db="EMBL/GenBank/DDBJ databases">
        <authorList>
            <person name="Rodrigo-Torres Lidia"/>
            <person name="Arahal R.David."/>
        </authorList>
    </citation>
    <scope>NUCLEOTIDE SEQUENCE [LARGE SCALE GENOMIC DNA]</scope>
    <source>
        <strain evidence="2">CECT 5114</strain>
    </source>
</reference>
<dbReference type="Proteomes" id="UP000051184">
    <property type="component" value="Unassembled WGS sequence"/>
</dbReference>
<keyword evidence="2" id="KW-1185">Reference proteome</keyword>
<sequence>MVREITHPTHRFSSTPRKIPNAAMQHLHFSRNFFSNGASLPQNTEISTYPQEIHKPFQWFTLKKIT</sequence>